<keyword evidence="2" id="KW-1133">Transmembrane helix</keyword>
<feature type="compositionally biased region" description="Basic residues" evidence="1">
    <location>
        <begin position="62"/>
        <end position="72"/>
    </location>
</feature>
<name>A0A1B6C3G8_9HEMI</name>
<keyword evidence="2" id="KW-0812">Transmembrane</keyword>
<evidence type="ECO:0000256" key="2">
    <source>
        <dbReference type="SAM" id="Phobius"/>
    </source>
</evidence>
<accession>A0A1B6C3G8</accession>
<feature type="transmembrane region" description="Helical" evidence="2">
    <location>
        <begin position="22"/>
        <end position="44"/>
    </location>
</feature>
<evidence type="ECO:0000313" key="3">
    <source>
        <dbReference type="EMBL" id="JAS08043.1"/>
    </source>
</evidence>
<evidence type="ECO:0000256" key="1">
    <source>
        <dbReference type="SAM" id="MobiDB-lite"/>
    </source>
</evidence>
<sequence>MGHNKHEADDKFRLAQMIPWNINWICLIIILAICIVVILIIICFKKKKREELSASRSTIHGTSKRRLPRGQSHRKDGTNVYSIQIPTNSDRLYPQIPIEDMYKTQPPNNPNYGHV</sequence>
<dbReference type="EMBL" id="GEDC01029255">
    <property type="protein sequence ID" value="JAS08043.1"/>
    <property type="molecule type" value="Transcribed_RNA"/>
</dbReference>
<organism evidence="3">
    <name type="scientific">Clastoptera arizonana</name>
    <name type="common">Arizona spittle bug</name>
    <dbReference type="NCBI Taxonomy" id="38151"/>
    <lineage>
        <taxon>Eukaryota</taxon>
        <taxon>Metazoa</taxon>
        <taxon>Ecdysozoa</taxon>
        <taxon>Arthropoda</taxon>
        <taxon>Hexapoda</taxon>
        <taxon>Insecta</taxon>
        <taxon>Pterygota</taxon>
        <taxon>Neoptera</taxon>
        <taxon>Paraneoptera</taxon>
        <taxon>Hemiptera</taxon>
        <taxon>Auchenorrhyncha</taxon>
        <taxon>Cercopoidea</taxon>
        <taxon>Clastopteridae</taxon>
        <taxon>Clastoptera</taxon>
    </lineage>
</organism>
<dbReference type="AlphaFoldDB" id="A0A1B6C3G8"/>
<keyword evidence="2" id="KW-0472">Membrane</keyword>
<feature type="region of interest" description="Disordered" evidence="1">
    <location>
        <begin position="49"/>
        <end position="80"/>
    </location>
</feature>
<reference evidence="3" key="1">
    <citation type="submission" date="2015-12" db="EMBL/GenBank/DDBJ databases">
        <title>De novo transcriptome assembly of four potential Pierce s Disease insect vectors from Arizona vineyards.</title>
        <authorList>
            <person name="Tassone E.E."/>
        </authorList>
    </citation>
    <scope>NUCLEOTIDE SEQUENCE</scope>
</reference>
<gene>
    <name evidence="3" type="ORF">g.40644</name>
</gene>
<proteinExistence type="predicted"/>
<protein>
    <submittedName>
        <fullName evidence="3">Uncharacterized protein</fullName>
    </submittedName>
</protein>